<gene>
    <name evidence="1" type="ORF">MarbSA_14330</name>
</gene>
<protein>
    <submittedName>
        <fullName evidence="1">Uncharacterized protein</fullName>
    </submittedName>
</protein>
<dbReference type="Proteomes" id="UP000825015">
    <property type="component" value="Chromosome"/>
</dbReference>
<accession>A0ACA8R6A9</accession>
<evidence type="ECO:0000313" key="2">
    <source>
        <dbReference type="Proteomes" id="UP000825015"/>
    </source>
</evidence>
<evidence type="ECO:0000313" key="1">
    <source>
        <dbReference type="EMBL" id="BBL62393.1"/>
    </source>
</evidence>
<dbReference type="EMBL" id="AP019779">
    <property type="protein sequence ID" value="BBL62393.1"/>
    <property type="molecule type" value="Genomic_DNA"/>
</dbReference>
<sequence length="249" mass="28603">MLKLKDRRAGNIPKRVLIYGDPGSGKSSYCNEYCRENNLKEIVIDFDSTNFTKSPVVNIDLSSDLKAYKGIKEVIKEVKNTEEYDTIVFDGVGTMLDLLISSANGMRRFADRSDRFNSILKELLSSDLSVIFIGQWDMSLDSYQDTTPNKSIIRINSLVNWIYSCKRDGDTFTQTLIKFRKELEDNKTEKKSVSKESTDMVAGDYLEQIKTNLNKPNPSKIEVLREYKEMKKSDSNLNDEMKDRILKLV</sequence>
<keyword evidence="2" id="KW-1185">Reference proteome</keyword>
<name>A0ACA8R6A9_METAZ</name>
<reference evidence="1" key="1">
    <citation type="submission" date="2019-06" db="EMBL/GenBank/DDBJ databases">
        <title>Complete genome sequence of Methanobrevibacter arboriphilus strain SA.</title>
        <authorList>
            <person name="Asakawa S."/>
        </authorList>
    </citation>
    <scope>NUCLEOTIDE SEQUENCE</scope>
    <source>
        <strain evidence="1">SA</strain>
    </source>
</reference>
<proteinExistence type="predicted"/>
<organism evidence="1 2">
    <name type="scientific">Methanobrevibacter arboriphilus</name>
    <dbReference type="NCBI Taxonomy" id="39441"/>
    <lineage>
        <taxon>Archaea</taxon>
        <taxon>Methanobacteriati</taxon>
        <taxon>Methanobacteriota</taxon>
        <taxon>Methanomada group</taxon>
        <taxon>Methanobacteria</taxon>
        <taxon>Methanobacteriales</taxon>
        <taxon>Methanobacteriaceae</taxon>
        <taxon>Methanobrevibacter</taxon>
    </lineage>
</organism>